<dbReference type="EMBL" id="GL433853">
    <property type="protein sequence ID" value="EFN52933.1"/>
    <property type="molecule type" value="Genomic_DNA"/>
</dbReference>
<keyword evidence="4" id="KW-1185">Reference proteome</keyword>
<dbReference type="OrthoDB" id="424012at2759"/>
<dbReference type="InterPro" id="IPR000286">
    <property type="entry name" value="HDACs"/>
</dbReference>
<dbReference type="GO" id="GO:0005737">
    <property type="term" value="C:cytoplasm"/>
    <property type="evidence" value="ECO:0007669"/>
    <property type="project" value="TreeGrafter"/>
</dbReference>
<dbReference type="GO" id="GO:0004407">
    <property type="term" value="F:histone deacetylase activity"/>
    <property type="evidence" value="ECO:0007669"/>
    <property type="project" value="TreeGrafter"/>
</dbReference>
<dbReference type="Proteomes" id="UP000008141">
    <property type="component" value="Unassembled WGS sequence"/>
</dbReference>
<dbReference type="Gene3D" id="3.40.800.20">
    <property type="entry name" value="Histone deacetylase domain"/>
    <property type="match status" value="1"/>
</dbReference>
<protein>
    <recommendedName>
        <fullName evidence="2">Histone deacetylase domain-containing protein</fullName>
    </recommendedName>
</protein>
<feature type="compositionally biased region" description="Gly residues" evidence="1">
    <location>
        <begin position="131"/>
        <end position="158"/>
    </location>
</feature>
<dbReference type="GO" id="GO:0000118">
    <property type="term" value="C:histone deacetylase complex"/>
    <property type="evidence" value="ECO:0007669"/>
    <property type="project" value="TreeGrafter"/>
</dbReference>
<dbReference type="AlphaFoldDB" id="E1ZM32"/>
<name>E1ZM32_CHLVA</name>
<feature type="region of interest" description="Disordered" evidence="1">
    <location>
        <begin position="79"/>
        <end position="105"/>
    </location>
</feature>
<dbReference type="SUPFAM" id="SSF52768">
    <property type="entry name" value="Arginase/deacetylase"/>
    <property type="match status" value="1"/>
</dbReference>
<feature type="region of interest" description="Disordered" evidence="1">
    <location>
        <begin position="130"/>
        <end position="162"/>
    </location>
</feature>
<organism evidence="4">
    <name type="scientific">Chlorella variabilis</name>
    <name type="common">Green alga</name>
    <dbReference type="NCBI Taxonomy" id="554065"/>
    <lineage>
        <taxon>Eukaryota</taxon>
        <taxon>Viridiplantae</taxon>
        <taxon>Chlorophyta</taxon>
        <taxon>core chlorophytes</taxon>
        <taxon>Trebouxiophyceae</taxon>
        <taxon>Chlorellales</taxon>
        <taxon>Chlorellaceae</taxon>
        <taxon>Chlorella clade</taxon>
        <taxon>Chlorella</taxon>
    </lineage>
</organism>
<gene>
    <name evidence="3" type="ORF">CHLNCDRAFT_137274</name>
</gene>
<dbReference type="RefSeq" id="XP_005845035.1">
    <property type="nucleotide sequence ID" value="XM_005844973.1"/>
</dbReference>
<evidence type="ECO:0000313" key="3">
    <source>
        <dbReference type="EMBL" id="EFN52933.1"/>
    </source>
</evidence>
<dbReference type="Pfam" id="PF00850">
    <property type="entry name" value="Hist_deacetyl"/>
    <property type="match status" value="1"/>
</dbReference>
<dbReference type="GeneID" id="17352385"/>
<dbReference type="eggNOG" id="KOG1343">
    <property type="taxonomic scope" value="Eukaryota"/>
</dbReference>
<evidence type="ECO:0000256" key="1">
    <source>
        <dbReference type="SAM" id="MobiDB-lite"/>
    </source>
</evidence>
<dbReference type="OMA" id="KASACIC"/>
<dbReference type="PANTHER" id="PTHR10625:SF11">
    <property type="entry name" value="HISTONE DEACETYLASE 14, CHLOROPLASTIC"/>
    <property type="match status" value="1"/>
</dbReference>
<dbReference type="GO" id="GO:0040029">
    <property type="term" value="P:epigenetic regulation of gene expression"/>
    <property type="evidence" value="ECO:0007669"/>
    <property type="project" value="TreeGrafter"/>
</dbReference>
<dbReference type="PRINTS" id="PR01270">
    <property type="entry name" value="HDASUPER"/>
</dbReference>
<dbReference type="STRING" id="554065.E1ZM32"/>
<evidence type="ECO:0000313" key="4">
    <source>
        <dbReference type="Proteomes" id="UP000008141"/>
    </source>
</evidence>
<dbReference type="InterPro" id="IPR023801">
    <property type="entry name" value="His_deacetylse_dom"/>
</dbReference>
<evidence type="ECO:0000259" key="2">
    <source>
        <dbReference type="Pfam" id="PF00850"/>
    </source>
</evidence>
<accession>E1ZM32</accession>
<proteinExistence type="predicted"/>
<dbReference type="KEGG" id="cvr:CHLNCDRAFT_137274"/>
<feature type="domain" description="Histone deacetylase" evidence="2">
    <location>
        <begin position="21"/>
        <end position="311"/>
    </location>
</feature>
<sequence>MGAPQLIYAIHAAPQHRFPRHPECPERVTAIQAALEQLGALQRALADGQAMQLDAPPLLELPAGLLAAVHTAEHVDSLRQTSASISGPTAVRDPDDPDGPTFATPSSYADALRAACTAVALVDAVVAGSRGSSGTGDGSGGSSGGGGSEAGGGQGSSGRGREHAAATCGFSICRPPGHHATPGDQMGFCLLNNAALAARHAQRAHGLHKASACICMQRRVLVLDWDVHHGNGTQDCFWADPSVLLLDLHQEGVWPGSGAAEEAEAGPGAGATINVPLPWHSGHAAAQLAFEQVVAPAASRFRPDLIIVSAGGWAA</sequence>
<dbReference type="InterPro" id="IPR037138">
    <property type="entry name" value="His_deacetylse_dom_sf"/>
</dbReference>
<dbReference type="InterPro" id="IPR023696">
    <property type="entry name" value="Ureohydrolase_dom_sf"/>
</dbReference>
<dbReference type="CDD" id="cd09992">
    <property type="entry name" value="HDAC_classII"/>
    <property type="match status" value="1"/>
</dbReference>
<dbReference type="InParanoid" id="E1ZM32"/>
<reference evidence="3 4" key="1">
    <citation type="journal article" date="2010" name="Plant Cell">
        <title>The Chlorella variabilis NC64A genome reveals adaptation to photosymbiosis, coevolution with viruses, and cryptic sex.</title>
        <authorList>
            <person name="Blanc G."/>
            <person name="Duncan G."/>
            <person name="Agarkova I."/>
            <person name="Borodovsky M."/>
            <person name="Gurnon J."/>
            <person name="Kuo A."/>
            <person name="Lindquist E."/>
            <person name="Lucas S."/>
            <person name="Pangilinan J."/>
            <person name="Polle J."/>
            <person name="Salamov A."/>
            <person name="Terry A."/>
            <person name="Yamada T."/>
            <person name="Dunigan D.D."/>
            <person name="Grigoriev I.V."/>
            <person name="Claverie J.M."/>
            <person name="Van Etten J.L."/>
        </authorList>
    </citation>
    <scope>NUCLEOTIDE SEQUENCE [LARGE SCALE GENOMIC DNA]</scope>
    <source>
        <strain evidence="3 4">NC64A</strain>
    </source>
</reference>
<dbReference type="PANTHER" id="PTHR10625">
    <property type="entry name" value="HISTONE DEACETYLASE HDAC1-RELATED"/>
    <property type="match status" value="1"/>
</dbReference>